<reference evidence="5" key="1">
    <citation type="submission" date="2023-01" db="EMBL/GenBank/DDBJ databases">
        <title>Whole genome sequence of Paucibacter sp. S2-9 isolated from pond sediment.</title>
        <authorList>
            <person name="Jung J.Y."/>
        </authorList>
    </citation>
    <scope>NUCLEOTIDE SEQUENCE</scope>
    <source>
        <strain evidence="5">S2-9</strain>
    </source>
</reference>
<protein>
    <recommendedName>
        <fullName evidence="1">diguanylate cyclase</fullName>
        <ecNumber evidence="1">2.7.7.65</ecNumber>
    </recommendedName>
</protein>
<dbReference type="SUPFAM" id="SSF55073">
    <property type="entry name" value="Nucleotide cyclase"/>
    <property type="match status" value="1"/>
</dbReference>
<evidence type="ECO:0000313" key="6">
    <source>
        <dbReference type="Proteomes" id="UP001177769"/>
    </source>
</evidence>
<dbReference type="NCBIfam" id="TIGR00254">
    <property type="entry name" value="GGDEF"/>
    <property type="match status" value="1"/>
</dbReference>
<evidence type="ECO:0000256" key="3">
    <source>
        <dbReference type="SAM" id="Coils"/>
    </source>
</evidence>
<dbReference type="SMART" id="SM00028">
    <property type="entry name" value="TPR"/>
    <property type="match status" value="3"/>
</dbReference>
<keyword evidence="3" id="KW-0175">Coiled coil</keyword>
<dbReference type="GO" id="GO:0043709">
    <property type="term" value="P:cell adhesion involved in single-species biofilm formation"/>
    <property type="evidence" value="ECO:0007669"/>
    <property type="project" value="TreeGrafter"/>
</dbReference>
<dbReference type="AlphaFoldDB" id="A0AA95SMU4"/>
<dbReference type="Gene3D" id="3.30.70.270">
    <property type="match status" value="1"/>
</dbReference>
<feature type="coiled-coil region" evidence="3">
    <location>
        <begin position="324"/>
        <end position="379"/>
    </location>
</feature>
<accession>A0AA95SMU4</accession>
<dbReference type="EMBL" id="CP116346">
    <property type="protein sequence ID" value="WIT10535.1"/>
    <property type="molecule type" value="Genomic_DNA"/>
</dbReference>
<evidence type="ECO:0000256" key="1">
    <source>
        <dbReference type="ARBA" id="ARBA00012528"/>
    </source>
</evidence>
<dbReference type="InterPro" id="IPR050469">
    <property type="entry name" value="Diguanylate_Cyclase"/>
</dbReference>
<dbReference type="Proteomes" id="UP001177769">
    <property type="component" value="Chromosome"/>
</dbReference>
<dbReference type="Gene3D" id="1.25.40.10">
    <property type="entry name" value="Tetratricopeptide repeat domain"/>
    <property type="match status" value="1"/>
</dbReference>
<feature type="domain" description="GGDEF" evidence="4">
    <location>
        <begin position="408"/>
        <end position="531"/>
    </location>
</feature>
<dbReference type="GO" id="GO:0052621">
    <property type="term" value="F:diguanylate cyclase activity"/>
    <property type="evidence" value="ECO:0007669"/>
    <property type="project" value="UniProtKB-EC"/>
</dbReference>
<gene>
    <name evidence="5" type="ORF">PFX98_16660</name>
</gene>
<dbReference type="KEGG" id="pais:PFX98_16660"/>
<sequence length="531" mass="58997">MKSRAKSAELLARAETLANIGQAAQAVELAEQALSLGQQSGDLEIQAQAMLCLSSCQLRLLGGYRQAHELAQRAALLFERCDLAAGEALALCTHAIASTRLGHYEEAVESALLAVRLGEALPPGREQVMAHHALGVAAHSGRNYAEAERAFENAVAISRRCEPPLNTYELHINMALVAIADHANERRLGQAPTALPRLARHLDDAAATPHQAHELNAMAPGSLHALQVKATLARALHHCWRLDITQGQAELNRLRDYETSFAQAWVSASVHWCVAELALARGELAEAEAAARRMSACGQQARHEGFIQLGQNLVSYLCEQQGRYREALEALRELSRHEQETRKQSLQNRAHVIDWQLQLRQHRRDVQQLAQRSQQMEQLAMRDMLTALPNRRHFEQHLRLLLQGEQRMPPCLALIDVDHFKQVNDNYSHGVGDAVLKALAQLLREHVREQDLPARLAGDEFVLLLVDAGLGRAQQVCERLQASVRAYDWGRLAPGLQVGISLGLAERRPGESLEALMERSDADMYRAKRAR</sequence>
<proteinExistence type="predicted"/>
<dbReference type="Pfam" id="PF00990">
    <property type="entry name" value="GGDEF"/>
    <property type="match status" value="1"/>
</dbReference>
<dbReference type="PANTHER" id="PTHR45138">
    <property type="entry name" value="REGULATORY COMPONENTS OF SENSORY TRANSDUCTION SYSTEM"/>
    <property type="match status" value="1"/>
</dbReference>
<dbReference type="InterPro" id="IPR029787">
    <property type="entry name" value="Nucleotide_cyclase"/>
</dbReference>
<dbReference type="PANTHER" id="PTHR45138:SF9">
    <property type="entry name" value="DIGUANYLATE CYCLASE DGCM-RELATED"/>
    <property type="match status" value="1"/>
</dbReference>
<comment type="catalytic activity">
    <reaction evidence="2">
        <text>2 GTP = 3',3'-c-di-GMP + 2 diphosphate</text>
        <dbReference type="Rhea" id="RHEA:24898"/>
        <dbReference type="ChEBI" id="CHEBI:33019"/>
        <dbReference type="ChEBI" id="CHEBI:37565"/>
        <dbReference type="ChEBI" id="CHEBI:58805"/>
        <dbReference type="EC" id="2.7.7.65"/>
    </reaction>
</comment>
<keyword evidence="6" id="KW-1185">Reference proteome</keyword>
<evidence type="ECO:0000313" key="5">
    <source>
        <dbReference type="EMBL" id="WIT10535.1"/>
    </source>
</evidence>
<name>A0AA95SMU4_9BURK</name>
<evidence type="ECO:0000256" key="2">
    <source>
        <dbReference type="ARBA" id="ARBA00034247"/>
    </source>
</evidence>
<organism evidence="5 6">
    <name type="scientific">Paucibacter sediminis</name>
    <dbReference type="NCBI Taxonomy" id="3019553"/>
    <lineage>
        <taxon>Bacteria</taxon>
        <taxon>Pseudomonadati</taxon>
        <taxon>Pseudomonadota</taxon>
        <taxon>Betaproteobacteria</taxon>
        <taxon>Burkholderiales</taxon>
        <taxon>Sphaerotilaceae</taxon>
        <taxon>Roseateles</taxon>
    </lineage>
</organism>
<dbReference type="InterPro" id="IPR019734">
    <property type="entry name" value="TPR_rpt"/>
</dbReference>
<dbReference type="InterPro" id="IPR043128">
    <property type="entry name" value="Rev_trsase/Diguanyl_cyclase"/>
</dbReference>
<dbReference type="EC" id="2.7.7.65" evidence="1"/>
<dbReference type="PROSITE" id="PS50887">
    <property type="entry name" value="GGDEF"/>
    <property type="match status" value="1"/>
</dbReference>
<dbReference type="GO" id="GO:1902201">
    <property type="term" value="P:negative regulation of bacterial-type flagellum-dependent cell motility"/>
    <property type="evidence" value="ECO:0007669"/>
    <property type="project" value="TreeGrafter"/>
</dbReference>
<evidence type="ECO:0000259" key="4">
    <source>
        <dbReference type="PROSITE" id="PS50887"/>
    </source>
</evidence>
<dbReference type="GO" id="GO:0005886">
    <property type="term" value="C:plasma membrane"/>
    <property type="evidence" value="ECO:0007669"/>
    <property type="project" value="TreeGrafter"/>
</dbReference>
<dbReference type="SUPFAM" id="SSF48452">
    <property type="entry name" value="TPR-like"/>
    <property type="match status" value="2"/>
</dbReference>
<dbReference type="RefSeq" id="WP_285231608.1">
    <property type="nucleotide sequence ID" value="NZ_CP116346.1"/>
</dbReference>
<dbReference type="CDD" id="cd01949">
    <property type="entry name" value="GGDEF"/>
    <property type="match status" value="1"/>
</dbReference>
<dbReference type="SMART" id="SM00267">
    <property type="entry name" value="GGDEF"/>
    <property type="match status" value="1"/>
</dbReference>
<dbReference type="InterPro" id="IPR011990">
    <property type="entry name" value="TPR-like_helical_dom_sf"/>
</dbReference>
<dbReference type="InterPro" id="IPR000160">
    <property type="entry name" value="GGDEF_dom"/>
</dbReference>